<feature type="transmembrane region" description="Helical" evidence="1">
    <location>
        <begin position="29"/>
        <end position="45"/>
    </location>
</feature>
<organism evidence="2 3">
    <name type="scientific">Actinoplanes regularis</name>
    <dbReference type="NCBI Taxonomy" id="52697"/>
    <lineage>
        <taxon>Bacteria</taxon>
        <taxon>Bacillati</taxon>
        <taxon>Actinomycetota</taxon>
        <taxon>Actinomycetes</taxon>
        <taxon>Micromonosporales</taxon>
        <taxon>Micromonosporaceae</taxon>
        <taxon>Actinoplanes</taxon>
    </lineage>
</organism>
<feature type="transmembrane region" description="Helical" evidence="1">
    <location>
        <begin position="81"/>
        <end position="102"/>
    </location>
</feature>
<keyword evidence="1" id="KW-0472">Membrane</keyword>
<evidence type="ECO:0000313" key="2">
    <source>
        <dbReference type="EMBL" id="SNS10529.1"/>
    </source>
</evidence>
<feature type="transmembrane region" description="Helical" evidence="1">
    <location>
        <begin position="57"/>
        <end position="75"/>
    </location>
</feature>
<protein>
    <submittedName>
        <fullName evidence="2">Uncharacterized protein</fullName>
    </submittedName>
</protein>
<sequence>MHIAAIVLFGLLAATGVSGLAHGVDSLAVPMILAGLAGIAVASAARLKRWVRPAQSTAIAAALLLVAAGALLAPAGTERAMVIGTDILIGALLVAFALLAPARATPPPSATRPSGR</sequence>
<dbReference type="AlphaFoldDB" id="A0A239BS72"/>
<gene>
    <name evidence="2" type="ORF">SAMN06264365_11091</name>
</gene>
<keyword evidence="3" id="KW-1185">Reference proteome</keyword>
<dbReference type="EMBL" id="FZNR01000010">
    <property type="protein sequence ID" value="SNS10529.1"/>
    <property type="molecule type" value="Genomic_DNA"/>
</dbReference>
<name>A0A239BS72_9ACTN</name>
<keyword evidence="1" id="KW-1133">Transmembrane helix</keyword>
<dbReference type="RefSeq" id="WP_089295651.1">
    <property type="nucleotide sequence ID" value="NZ_BOMU01000062.1"/>
</dbReference>
<proteinExistence type="predicted"/>
<evidence type="ECO:0000256" key="1">
    <source>
        <dbReference type="SAM" id="Phobius"/>
    </source>
</evidence>
<accession>A0A239BS72</accession>
<evidence type="ECO:0000313" key="3">
    <source>
        <dbReference type="Proteomes" id="UP000198415"/>
    </source>
</evidence>
<reference evidence="2 3" key="1">
    <citation type="submission" date="2017-06" db="EMBL/GenBank/DDBJ databases">
        <authorList>
            <person name="Kim H.J."/>
            <person name="Triplett B.A."/>
        </authorList>
    </citation>
    <scope>NUCLEOTIDE SEQUENCE [LARGE SCALE GENOMIC DNA]</scope>
    <source>
        <strain evidence="2 3">DSM 43151</strain>
    </source>
</reference>
<keyword evidence="1" id="KW-0812">Transmembrane</keyword>
<dbReference type="Proteomes" id="UP000198415">
    <property type="component" value="Unassembled WGS sequence"/>
</dbReference>